<feature type="signal peptide" evidence="1">
    <location>
        <begin position="1"/>
        <end position="21"/>
    </location>
</feature>
<accession>A0A9P4UBY5</accession>
<comment type="caution">
    <text evidence="2">The sequence shown here is derived from an EMBL/GenBank/DDBJ whole genome shotgun (WGS) entry which is preliminary data.</text>
</comment>
<sequence>MSSRTCCGLSLLLVRIAPRLAESSFLSGSLARKRVGVLGKVRLHMHATTRHDHVVVDTWADIARMVRLHARTHFVRPSVVGGCRVSKLVVPLSVGIHLSIQGRLRLLLLPNGGTALQGQTLPSRSVQYRWVVKLWRGHDLDVVPVPTYCGCSPIFY</sequence>
<dbReference type="Proteomes" id="UP000799764">
    <property type="component" value="Unassembled WGS sequence"/>
</dbReference>
<evidence type="ECO:0000313" key="3">
    <source>
        <dbReference type="Proteomes" id="UP000799764"/>
    </source>
</evidence>
<keyword evidence="3" id="KW-1185">Reference proteome</keyword>
<evidence type="ECO:0000313" key="2">
    <source>
        <dbReference type="EMBL" id="KAF2443587.1"/>
    </source>
</evidence>
<keyword evidence="1" id="KW-0732">Signal</keyword>
<reference evidence="2" key="1">
    <citation type="journal article" date="2020" name="Stud. Mycol.">
        <title>101 Dothideomycetes genomes: a test case for predicting lifestyles and emergence of pathogens.</title>
        <authorList>
            <person name="Haridas S."/>
            <person name="Albert R."/>
            <person name="Binder M."/>
            <person name="Bloem J."/>
            <person name="Labutti K."/>
            <person name="Salamov A."/>
            <person name="Andreopoulos B."/>
            <person name="Baker S."/>
            <person name="Barry K."/>
            <person name="Bills G."/>
            <person name="Bluhm B."/>
            <person name="Cannon C."/>
            <person name="Castanera R."/>
            <person name="Culley D."/>
            <person name="Daum C."/>
            <person name="Ezra D."/>
            <person name="Gonzalez J."/>
            <person name="Henrissat B."/>
            <person name="Kuo A."/>
            <person name="Liang C."/>
            <person name="Lipzen A."/>
            <person name="Lutzoni F."/>
            <person name="Magnuson J."/>
            <person name="Mondo S."/>
            <person name="Nolan M."/>
            <person name="Ohm R."/>
            <person name="Pangilinan J."/>
            <person name="Park H.-J."/>
            <person name="Ramirez L."/>
            <person name="Alfaro M."/>
            <person name="Sun H."/>
            <person name="Tritt A."/>
            <person name="Yoshinaga Y."/>
            <person name="Zwiers L.-H."/>
            <person name="Turgeon B."/>
            <person name="Goodwin S."/>
            <person name="Spatafora J."/>
            <person name="Crous P."/>
            <person name="Grigoriev I."/>
        </authorList>
    </citation>
    <scope>NUCLEOTIDE SEQUENCE</scope>
    <source>
        <strain evidence="2">CBS 690.94</strain>
    </source>
</reference>
<dbReference type="EMBL" id="MU001502">
    <property type="protein sequence ID" value="KAF2443587.1"/>
    <property type="molecule type" value="Genomic_DNA"/>
</dbReference>
<dbReference type="AlphaFoldDB" id="A0A9P4UBY5"/>
<evidence type="ECO:0000256" key="1">
    <source>
        <dbReference type="SAM" id="SignalP"/>
    </source>
</evidence>
<proteinExistence type="predicted"/>
<gene>
    <name evidence="2" type="ORF">P171DRAFT_40885</name>
</gene>
<name>A0A9P4UBY5_9PLEO</name>
<feature type="chain" id="PRO_5040318473" description="Secreted protein" evidence="1">
    <location>
        <begin position="22"/>
        <end position="156"/>
    </location>
</feature>
<protein>
    <recommendedName>
        <fullName evidence="4">Secreted protein</fullName>
    </recommendedName>
</protein>
<organism evidence="2 3">
    <name type="scientific">Karstenula rhodostoma CBS 690.94</name>
    <dbReference type="NCBI Taxonomy" id="1392251"/>
    <lineage>
        <taxon>Eukaryota</taxon>
        <taxon>Fungi</taxon>
        <taxon>Dikarya</taxon>
        <taxon>Ascomycota</taxon>
        <taxon>Pezizomycotina</taxon>
        <taxon>Dothideomycetes</taxon>
        <taxon>Pleosporomycetidae</taxon>
        <taxon>Pleosporales</taxon>
        <taxon>Massarineae</taxon>
        <taxon>Didymosphaeriaceae</taxon>
        <taxon>Karstenula</taxon>
    </lineage>
</organism>
<evidence type="ECO:0008006" key="4">
    <source>
        <dbReference type="Google" id="ProtNLM"/>
    </source>
</evidence>